<accession>X1I9Q1</accession>
<reference evidence="3" key="1">
    <citation type="journal article" date="2014" name="Front. Microbiol.">
        <title>High frequency of phylogenetically diverse reductive dehalogenase-homologous genes in deep subseafloor sedimentary metagenomes.</title>
        <authorList>
            <person name="Kawai M."/>
            <person name="Futagami T."/>
            <person name="Toyoda A."/>
            <person name="Takaki Y."/>
            <person name="Nishi S."/>
            <person name="Hori S."/>
            <person name="Arai W."/>
            <person name="Tsubouchi T."/>
            <person name="Morono Y."/>
            <person name="Uchiyama I."/>
            <person name="Ito T."/>
            <person name="Fujiyama A."/>
            <person name="Inagaki F."/>
            <person name="Takami H."/>
        </authorList>
    </citation>
    <scope>NUCLEOTIDE SEQUENCE</scope>
    <source>
        <strain evidence="3">Expedition CK06-06</strain>
    </source>
</reference>
<keyword evidence="2" id="KW-0808">Transferase</keyword>
<comment type="caution">
    <text evidence="3">The sequence shown here is derived from an EMBL/GenBank/DDBJ whole genome shotgun (WGS) entry which is preliminary data.</text>
</comment>
<dbReference type="EMBL" id="BARU01030678">
    <property type="protein sequence ID" value="GAH65975.1"/>
    <property type="molecule type" value="Genomic_DNA"/>
</dbReference>
<dbReference type="GO" id="GO:0008168">
    <property type="term" value="F:methyltransferase activity"/>
    <property type="evidence" value="ECO:0007669"/>
    <property type="project" value="UniProtKB-KW"/>
</dbReference>
<name>X1I9Q1_9ZZZZ</name>
<sequence>MNNKIIISLFDYSGNWSLPYRDAGYNIIQIDLKLGTDIFDFNYKSIPLGTVHGILSAPPCTDFSKAGTNYWERKDRSGQTAKSIRLVMKALEIIHYFNPHFWVMEQPPRRIEKLIRELTMKRLMSYQPYEFGAPYSKNTILYGNFNPFLVQKYVAPLPKVT</sequence>
<dbReference type="InterPro" id="IPR029063">
    <property type="entry name" value="SAM-dependent_MTases_sf"/>
</dbReference>
<protein>
    <recommendedName>
        <fullName evidence="4">DNA (cytosine-5-)-methyltransferase</fullName>
    </recommendedName>
</protein>
<dbReference type="Pfam" id="PF00145">
    <property type="entry name" value="DNA_methylase"/>
    <property type="match status" value="1"/>
</dbReference>
<evidence type="ECO:0000256" key="1">
    <source>
        <dbReference type="ARBA" id="ARBA00022603"/>
    </source>
</evidence>
<proteinExistence type="predicted"/>
<evidence type="ECO:0008006" key="4">
    <source>
        <dbReference type="Google" id="ProtNLM"/>
    </source>
</evidence>
<dbReference type="Gene3D" id="3.40.50.150">
    <property type="entry name" value="Vaccinia Virus protein VP39"/>
    <property type="match status" value="1"/>
</dbReference>
<organism evidence="3">
    <name type="scientific">marine sediment metagenome</name>
    <dbReference type="NCBI Taxonomy" id="412755"/>
    <lineage>
        <taxon>unclassified sequences</taxon>
        <taxon>metagenomes</taxon>
        <taxon>ecological metagenomes</taxon>
    </lineage>
</organism>
<evidence type="ECO:0000256" key="2">
    <source>
        <dbReference type="ARBA" id="ARBA00022679"/>
    </source>
</evidence>
<gene>
    <name evidence="3" type="ORF">S03H2_48638</name>
</gene>
<dbReference type="AlphaFoldDB" id="X1I9Q1"/>
<keyword evidence="1" id="KW-0489">Methyltransferase</keyword>
<feature type="non-terminal residue" evidence="3">
    <location>
        <position position="161"/>
    </location>
</feature>
<dbReference type="GO" id="GO:0032259">
    <property type="term" value="P:methylation"/>
    <property type="evidence" value="ECO:0007669"/>
    <property type="project" value="UniProtKB-KW"/>
</dbReference>
<dbReference type="SUPFAM" id="SSF53335">
    <property type="entry name" value="S-adenosyl-L-methionine-dependent methyltransferases"/>
    <property type="match status" value="1"/>
</dbReference>
<dbReference type="InterPro" id="IPR001525">
    <property type="entry name" value="C5_MeTfrase"/>
</dbReference>
<evidence type="ECO:0000313" key="3">
    <source>
        <dbReference type="EMBL" id="GAH65975.1"/>
    </source>
</evidence>